<feature type="domain" description="Nitroreductase" evidence="1">
    <location>
        <begin position="13"/>
        <end position="74"/>
    </location>
</feature>
<protein>
    <submittedName>
        <fullName evidence="2">Nitroreductase family</fullName>
    </submittedName>
</protein>
<dbReference type="Proteomes" id="UP000243579">
    <property type="component" value="Unassembled WGS sequence"/>
</dbReference>
<sequence length="243" mass="26053">MSAASAFRALAHQRRSVGRFLPKTVDHAVVHDILQSTRRAPTSLNMQPYACILVQDAAEREALSAAMLGGNVNKVLDAPLVAVFAADLEPSKRVPAVQHMLREAGAHPSSVQSLDAKLRFFGGEGHLAGGIRALISTAVSPLRPVPTYVPVTAWAFKQTMIAATTFTYAAESHGLATQLMEGFDDTRLRHALDIPDRYSVPVVVACGYPADANAPRDPSPRLPSSELFFAGKFGQKVPGLEDD</sequence>
<accession>A0A1V9ZJF0</accession>
<organism evidence="2 3">
    <name type="scientific">Achlya hypogyna</name>
    <name type="common">Oomycete</name>
    <name type="synonym">Protoachlya hypogyna</name>
    <dbReference type="NCBI Taxonomy" id="1202772"/>
    <lineage>
        <taxon>Eukaryota</taxon>
        <taxon>Sar</taxon>
        <taxon>Stramenopiles</taxon>
        <taxon>Oomycota</taxon>
        <taxon>Saprolegniomycetes</taxon>
        <taxon>Saprolegniales</taxon>
        <taxon>Achlyaceae</taxon>
        <taxon>Achlya</taxon>
    </lineage>
</organism>
<dbReference type="STRING" id="1202772.A0A1V9ZJF0"/>
<dbReference type="AlphaFoldDB" id="A0A1V9ZJF0"/>
<comment type="caution">
    <text evidence="2">The sequence shown here is derived from an EMBL/GenBank/DDBJ whole genome shotgun (WGS) entry which is preliminary data.</text>
</comment>
<dbReference type="PANTHER" id="PTHR43543">
    <property type="entry name" value="MALONIC SEMIALDEHYDE REDUCTASE RUTE-RELATED"/>
    <property type="match status" value="1"/>
</dbReference>
<proteinExistence type="predicted"/>
<dbReference type="Pfam" id="PF00881">
    <property type="entry name" value="Nitroreductase"/>
    <property type="match status" value="2"/>
</dbReference>
<dbReference type="PANTHER" id="PTHR43543:SF1">
    <property type="entry name" value="MALONIC SEMIALDEHYDE REDUCTASE RUTE-RELATED"/>
    <property type="match status" value="1"/>
</dbReference>
<evidence type="ECO:0000313" key="2">
    <source>
        <dbReference type="EMBL" id="OQR98087.1"/>
    </source>
</evidence>
<dbReference type="Gene3D" id="3.40.109.10">
    <property type="entry name" value="NADH Oxidase"/>
    <property type="match status" value="1"/>
</dbReference>
<keyword evidence="3" id="KW-1185">Reference proteome</keyword>
<reference evidence="2 3" key="1">
    <citation type="journal article" date="2014" name="Genome Biol. Evol.">
        <title>The secreted proteins of Achlya hypogyna and Thraustotheca clavata identify the ancestral oomycete secretome and reveal gene acquisitions by horizontal gene transfer.</title>
        <authorList>
            <person name="Misner I."/>
            <person name="Blouin N."/>
            <person name="Leonard G."/>
            <person name="Richards T.A."/>
            <person name="Lane C.E."/>
        </authorList>
    </citation>
    <scope>NUCLEOTIDE SEQUENCE [LARGE SCALE GENOMIC DNA]</scope>
    <source>
        <strain evidence="2 3">ATCC 48635</strain>
    </source>
</reference>
<dbReference type="InterPro" id="IPR000415">
    <property type="entry name" value="Nitroreductase-like"/>
</dbReference>
<dbReference type="InterPro" id="IPR029479">
    <property type="entry name" value="Nitroreductase"/>
</dbReference>
<dbReference type="EMBL" id="JNBR01000090">
    <property type="protein sequence ID" value="OQR98087.1"/>
    <property type="molecule type" value="Genomic_DNA"/>
</dbReference>
<evidence type="ECO:0000259" key="1">
    <source>
        <dbReference type="Pfam" id="PF00881"/>
    </source>
</evidence>
<dbReference type="OrthoDB" id="41362at2759"/>
<dbReference type="InterPro" id="IPR050461">
    <property type="entry name" value="Nitroreductase_HadB/RutE"/>
</dbReference>
<evidence type="ECO:0000313" key="3">
    <source>
        <dbReference type="Proteomes" id="UP000243579"/>
    </source>
</evidence>
<feature type="domain" description="Nitroreductase" evidence="1">
    <location>
        <begin position="153"/>
        <end position="208"/>
    </location>
</feature>
<dbReference type="GO" id="GO:0016491">
    <property type="term" value="F:oxidoreductase activity"/>
    <property type="evidence" value="ECO:0007669"/>
    <property type="project" value="InterPro"/>
</dbReference>
<gene>
    <name evidence="2" type="ORF">ACHHYP_18023</name>
</gene>
<dbReference type="SUPFAM" id="SSF55469">
    <property type="entry name" value="FMN-dependent nitroreductase-like"/>
    <property type="match status" value="1"/>
</dbReference>
<name>A0A1V9ZJF0_ACHHY</name>